<feature type="region of interest" description="Disordered" evidence="1">
    <location>
        <begin position="53"/>
        <end position="113"/>
    </location>
</feature>
<dbReference type="Gene3D" id="2.30.30.240">
    <property type="entry name" value="PRC-barrel domain"/>
    <property type="match status" value="2"/>
</dbReference>
<gene>
    <name evidence="2" type="ORF">D7S86_17535</name>
</gene>
<evidence type="ECO:0000313" key="3">
    <source>
        <dbReference type="Proteomes" id="UP000270342"/>
    </source>
</evidence>
<dbReference type="PROSITE" id="PS51257">
    <property type="entry name" value="PROKAR_LIPOPROTEIN"/>
    <property type="match status" value="1"/>
</dbReference>
<feature type="compositionally biased region" description="Low complexity" evidence="1">
    <location>
        <begin position="305"/>
        <end position="328"/>
    </location>
</feature>
<dbReference type="Proteomes" id="UP000270342">
    <property type="component" value="Unassembled WGS sequence"/>
</dbReference>
<name>A0A494XVZ5_9BURK</name>
<proteinExistence type="predicted"/>
<protein>
    <submittedName>
        <fullName evidence="2">PRC-barrel domain containing protein</fullName>
    </submittedName>
</protein>
<comment type="caution">
    <text evidence="2">The sequence shown here is derived from an EMBL/GenBank/DDBJ whole genome shotgun (WGS) entry which is preliminary data.</text>
</comment>
<dbReference type="SUPFAM" id="SSF50346">
    <property type="entry name" value="PRC-barrel domain"/>
    <property type="match status" value="2"/>
</dbReference>
<dbReference type="OrthoDB" id="9085961at2"/>
<feature type="region of interest" description="Disordered" evidence="1">
    <location>
        <begin position="294"/>
        <end position="335"/>
    </location>
</feature>
<keyword evidence="3" id="KW-1185">Reference proteome</keyword>
<feature type="compositionally biased region" description="Pro residues" evidence="1">
    <location>
        <begin position="88"/>
        <end position="110"/>
    </location>
</feature>
<accession>A0A494XVZ5</accession>
<dbReference type="EMBL" id="RBZU01000008">
    <property type="protein sequence ID" value="RKP51763.1"/>
    <property type="molecule type" value="Genomic_DNA"/>
</dbReference>
<evidence type="ECO:0000256" key="1">
    <source>
        <dbReference type="SAM" id="MobiDB-lite"/>
    </source>
</evidence>
<dbReference type="InterPro" id="IPR011033">
    <property type="entry name" value="PRC_barrel-like_sf"/>
</dbReference>
<dbReference type="PANTHER" id="PTHR36505">
    <property type="entry name" value="BLR1072 PROTEIN"/>
    <property type="match status" value="1"/>
</dbReference>
<feature type="compositionally biased region" description="Low complexity" evidence="1">
    <location>
        <begin position="53"/>
        <end position="63"/>
    </location>
</feature>
<organism evidence="2 3">
    <name type="scientific">Pararobbsia silviterrae</name>
    <dbReference type="NCBI Taxonomy" id="1792498"/>
    <lineage>
        <taxon>Bacteria</taxon>
        <taxon>Pseudomonadati</taxon>
        <taxon>Pseudomonadota</taxon>
        <taxon>Betaproteobacteria</taxon>
        <taxon>Burkholderiales</taxon>
        <taxon>Burkholderiaceae</taxon>
        <taxon>Pararobbsia</taxon>
    </lineage>
</organism>
<sequence length="335" mass="34864">MTGGLARLVARWCVPACLMVFVLAGCGLFEHPSAPIVEVPPCPASDACVETVPEPASEPVAVVEPPPESEEPPESPQHPRKPRRVAPKPQPAPAPPPPVVAPAPPPPPPLVTVKRLAPEQSHGVLDTEVQRPDGKVIGRVIDMVVNAKGQPDQIVVNLNGFLGVGDRKMNFPLAAFRFNGTVARKVPITLTLPSGAPPSAAEAKPKAQAEAPGPLALTMSDSKALRKDGDRVGRVVDVLIDGAAQPQAVILDVSNSIGHDVRNIAVSWSALMFVDKDHELSLRLDMSDAQIKASPSYQADKPVDAVTPVAQPASAAAPPAGASAVDTASSTRSPK</sequence>
<dbReference type="AlphaFoldDB" id="A0A494XVZ5"/>
<dbReference type="PANTHER" id="PTHR36505:SF1">
    <property type="entry name" value="BLR1072 PROTEIN"/>
    <property type="match status" value="1"/>
</dbReference>
<reference evidence="2 3" key="1">
    <citation type="submission" date="2018-10" db="EMBL/GenBank/DDBJ databases">
        <title>Robbsia sp. DHC34, isolated from soil.</title>
        <authorList>
            <person name="Gao Z.-H."/>
            <person name="Qiu L.-H."/>
        </authorList>
    </citation>
    <scope>NUCLEOTIDE SEQUENCE [LARGE SCALE GENOMIC DNA]</scope>
    <source>
        <strain evidence="2 3">DHC34</strain>
    </source>
</reference>
<evidence type="ECO:0000313" key="2">
    <source>
        <dbReference type="EMBL" id="RKP51763.1"/>
    </source>
</evidence>